<keyword evidence="12" id="KW-1185">Reference proteome</keyword>
<dbReference type="GO" id="GO:0016627">
    <property type="term" value="F:oxidoreductase activity, acting on the CH-CH group of donors"/>
    <property type="evidence" value="ECO:0007669"/>
    <property type="project" value="InterPro"/>
</dbReference>
<keyword evidence="4 9" id="KW-0812">Transmembrane</keyword>
<keyword evidence="8 9" id="KW-0472">Membrane</keyword>
<dbReference type="InterPro" id="IPR001104">
    <property type="entry name" value="3-oxo-5_a-steroid_4-DH_C"/>
</dbReference>
<protein>
    <submittedName>
        <fullName evidence="13">S5A_REDUCTASE domain-containing protein</fullName>
    </submittedName>
</protein>
<evidence type="ECO:0000256" key="3">
    <source>
        <dbReference type="ARBA" id="ARBA00022516"/>
    </source>
</evidence>
<keyword evidence="6" id="KW-0560">Oxidoreductase</keyword>
<evidence type="ECO:0000256" key="7">
    <source>
        <dbReference type="ARBA" id="ARBA00023098"/>
    </source>
</evidence>
<sequence>YTPPFFGAAQVFLGLSGFLLAEYGNLSVHLLLRDLRPPGSTERRIPEPNSNWCTGLFRLVCCPNYTYEVLAWLSFSVMTQCLPALIFTLAGGYQMTVWAIGKRRAYLKEFPNFPRNRKAIFPYLL</sequence>
<name>A0A183I9Y4_9BILA</name>
<evidence type="ECO:0000313" key="12">
    <source>
        <dbReference type="Proteomes" id="UP000270296"/>
    </source>
</evidence>
<dbReference type="GO" id="GO:0016020">
    <property type="term" value="C:membrane"/>
    <property type="evidence" value="ECO:0007669"/>
    <property type="project" value="UniProtKB-SubCell"/>
</dbReference>
<keyword evidence="5 9" id="KW-1133">Transmembrane helix</keyword>
<proteinExistence type="inferred from homology"/>
<dbReference type="PANTHER" id="PTHR10556:SF28">
    <property type="entry name" value="VERY-LONG-CHAIN ENOYL-COA REDUCTASE"/>
    <property type="match status" value="1"/>
</dbReference>
<dbReference type="PROSITE" id="PS50244">
    <property type="entry name" value="S5A_REDUCTASE"/>
    <property type="match status" value="1"/>
</dbReference>
<evidence type="ECO:0000256" key="4">
    <source>
        <dbReference type="ARBA" id="ARBA00022692"/>
    </source>
</evidence>
<evidence type="ECO:0000313" key="11">
    <source>
        <dbReference type="EMBL" id="VDO83476.1"/>
    </source>
</evidence>
<dbReference type="EMBL" id="UZAM01001080">
    <property type="protein sequence ID" value="VDO83476.1"/>
    <property type="molecule type" value="Genomic_DNA"/>
</dbReference>
<dbReference type="PANTHER" id="PTHR10556">
    <property type="entry name" value="3-OXO-5-ALPHA-STEROID 4-DEHYDROGENASE"/>
    <property type="match status" value="1"/>
</dbReference>
<accession>A0A183I9Y4</accession>
<gene>
    <name evidence="11" type="ORF">SBAD_LOCUS428</name>
</gene>
<evidence type="ECO:0000256" key="8">
    <source>
        <dbReference type="ARBA" id="ARBA00023136"/>
    </source>
</evidence>
<dbReference type="GO" id="GO:0042761">
    <property type="term" value="P:very long-chain fatty acid biosynthetic process"/>
    <property type="evidence" value="ECO:0007669"/>
    <property type="project" value="TreeGrafter"/>
</dbReference>
<reference evidence="11 12" key="2">
    <citation type="submission" date="2018-11" db="EMBL/GenBank/DDBJ databases">
        <authorList>
            <consortium name="Pathogen Informatics"/>
        </authorList>
    </citation>
    <scope>NUCLEOTIDE SEQUENCE [LARGE SCALE GENOMIC DNA]</scope>
</reference>
<keyword evidence="7" id="KW-0443">Lipid metabolism</keyword>
<evidence type="ECO:0000256" key="5">
    <source>
        <dbReference type="ARBA" id="ARBA00022989"/>
    </source>
</evidence>
<dbReference type="Gene3D" id="1.20.120.1630">
    <property type="match status" value="1"/>
</dbReference>
<evidence type="ECO:0000259" key="10">
    <source>
        <dbReference type="Pfam" id="PF02544"/>
    </source>
</evidence>
<evidence type="ECO:0000256" key="9">
    <source>
        <dbReference type="SAM" id="Phobius"/>
    </source>
</evidence>
<dbReference type="InterPro" id="IPR039357">
    <property type="entry name" value="SRD5A/TECR"/>
</dbReference>
<dbReference type="AlphaFoldDB" id="A0A183I9Y4"/>
<dbReference type="OrthoDB" id="540503at2759"/>
<dbReference type="Pfam" id="PF02544">
    <property type="entry name" value="Steroid_dh"/>
    <property type="match status" value="1"/>
</dbReference>
<evidence type="ECO:0000256" key="2">
    <source>
        <dbReference type="ARBA" id="ARBA00007742"/>
    </source>
</evidence>
<comment type="subcellular location">
    <subcellularLocation>
        <location evidence="1">Membrane</location>
        <topology evidence="1">Multi-pass membrane protein</topology>
    </subcellularLocation>
</comment>
<dbReference type="Proteomes" id="UP000270296">
    <property type="component" value="Unassembled WGS sequence"/>
</dbReference>
<keyword evidence="3" id="KW-0444">Lipid biosynthesis</keyword>
<reference evidence="13" key="1">
    <citation type="submission" date="2016-06" db="UniProtKB">
        <authorList>
            <consortium name="WormBaseParasite"/>
        </authorList>
    </citation>
    <scope>IDENTIFICATION</scope>
</reference>
<dbReference type="WBParaSite" id="SBAD_0000044801-mRNA-1">
    <property type="protein sequence ID" value="SBAD_0000044801-mRNA-1"/>
    <property type="gene ID" value="SBAD_0000044801"/>
</dbReference>
<evidence type="ECO:0000256" key="6">
    <source>
        <dbReference type="ARBA" id="ARBA00023002"/>
    </source>
</evidence>
<organism evidence="13">
    <name type="scientific">Soboliphyme baturini</name>
    <dbReference type="NCBI Taxonomy" id="241478"/>
    <lineage>
        <taxon>Eukaryota</taxon>
        <taxon>Metazoa</taxon>
        <taxon>Ecdysozoa</taxon>
        <taxon>Nematoda</taxon>
        <taxon>Enoplea</taxon>
        <taxon>Dorylaimia</taxon>
        <taxon>Dioctophymatida</taxon>
        <taxon>Dioctophymatoidea</taxon>
        <taxon>Soboliphymatidae</taxon>
        <taxon>Soboliphyme</taxon>
    </lineage>
</organism>
<feature type="domain" description="3-oxo-5-alpha-steroid 4-dehydrogenase C-terminal" evidence="10">
    <location>
        <begin position="9"/>
        <end position="125"/>
    </location>
</feature>
<comment type="similarity">
    <text evidence="2">Belongs to the steroid 5-alpha reductase family.</text>
</comment>
<evidence type="ECO:0000313" key="13">
    <source>
        <dbReference type="WBParaSite" id="SBAD_0000044801-mRNA-1"/>
    </source>
</evidence>
<feature type="transmembrane region" description="Helical" evidence="9">
    <location>
        <begin position="69"/>
        <end position="93"/>
    </location>
</feature>
<evidence type="ECO:0000256" key="1">
    <source>
        <dbReference type="ARBA" id="ARBA00004141"/>
    </source>
</evidence>